<dbReference type="AlphaFoldDB" id="G3AXN4"/>
<feature type="active site" evidence="5">
    <location>
        <position position="305"/>
    </location>
</feature>
<dbReference type="Proteomes" id="UP000000707">
    <property type="component" value="Unassembled WGS sequence"/>
</dbReference>
<dbReference type="HOGENOM" id="CLU_012847_2_0_1"/>
<dbReference type="Gene3D" id="3.40.1350.10">
    <property type="match status" value="1"/>
</dbReference>
<sequence>MAKRRYNKKKYEGPLPVTLSSTVYGPLPEVYPHNPLSWAYFAYKYLVLLTKPVPQGCIDNIVVNCEHTDAGAVFTVNDLSEMTRLWDHGCYGKGIFSRSDPTWYSRTTRRLHLNHSSSEPAELSNEDITRFRREERSRFKAERTREQQLKTKRRHTPLSTEEKQELQEVESVLLAFRRSNRLKVQKEQSQPILWGDMRDEDQLNVDKETMELVNIEALQLQPVELFFLKYGLDVVDVISSQDASALSTREVFFACCGTRTPIPSTSFIVQYVVYHYYRSLGWSVRSGIKFGCDFILYKRGPQFSHAEHAVLVIPADGQHEKSWVELQTLSRVIGSVRKTLVLNYVEMPSVADFTAVLHPDQSDETLFTTLLRLYRVNEVVYRRWVPNKTRD</sequence>
<dbReference type="EMBL" id="GL996512">
    <property type="protein sequence ID" value="EGV65659.1"/>
    <property type="molecule type" value="Genomic_DNA"/>
</dbReference>
<dbReference type="InterPro" id="IPR011856">
    <property type="entry name" value="tRNA_endonuc-like_dom_sf"/>
</dbReference>
<evidence type="ECO:0000256" key="3">
    <source>
        <dbReference type="ARBA" id="ARBA00023239"/>
    </source>
</evidence>
<gene>
    <name evidence="8" type="ORF">CANTEDRAFT_118126</name>
</gene>
<protein>
    <recommendedName>
        <fullName evidence="4">tRNA-splicing endonuclease subunit Sen2</fullName>
        <ecNumber evidence="4">4.6.1.16</ecNumber>
    </recommendedName>
</protein>
<organism evidence="9">
    <name type="scientific">Candida tenuis (strain ATCC 10573 / BCRC 21748 / CBS 615 / JCM 9827 / NBRC 10315 / NRRL Y-1498 / VKM Y-70)</name>
    <name type="common">Yeast</name>
    <name type="synonym">Yamadazyma tenuis</name>
    <dbReference type="NCBI Taxonomy" id="590646"/>
    <lineage>
        <taxon>Eukaryota</taxon>
        <taxon>Fungi</taxon>
        <taxon>Dikarya</taxon>
        <taxon>Ascomycota</taxon>
        <taxon>Saccharomycotina</taxon>
        <taxon>Pichiomycetes</taxon>
        <taxon>Debaryomycetaceae</taxon>
        <taxon>Yamadazyma</taxon>
    </lineage>
</organism>
<comment type="similarity">
    <text evidence="1 4">Belongs to the tRNA-intron endonuclease family.</text>
</comment>
<dbReference type="CDD" id="cd22363">
    <property type="entry name" value="tRNA-intron_lyase_C"/>
    <property type="match status" value="1"/>
</dbReference>
<dbReference type="eggNOG" id="KOG4685">
    <property type="taxonomic scope" value="Eukaryota"/>
</dbReference>
<dbReference type="InterPro" id="IPR006676">
    <property type="entry name" value="tRNA_splic"/>
</dbReference>
<dbReference type="OrthoDB" id="10249562at2759"/>
<dbReference type="Pfam" id="PF01974">
    <property type="entry name" value="tRNA_int_endo"/>
    <property type="match status" value="1"/>
</dbReference>
<dbReference type="InterPro" id="IPR036167">
    <property type="entry name" value="tRNA_intron_Endo_cat-like_sf"/>
</dbReference>
<reference evidence="8 9" key="1">
    <citation type="journal article" date="2011" name="Proc. Natl. Acad. Sci. U.S.A.">
        <title>Comparative genomics of xylose-fermenting fungi for enhanced biofuel production.</title>
        <authorList>
            <person name="Wohlbach D.J."/>
            <person name="Kuo A."/>
            <person name="Sato T.K."/>
            <person name="Potts K.M."/>
            <person name="Salamov A.A."/>
            <person name="LaButti K.M."/>
            <person name="Sun H."/>
            <person name="Clum A."/>
            <person name="Pangilinan J.L."/>
            <person name="Lindquist E.A."/>
            <person name="Lucas S."/>
            <person name="Lapidus A."/>
            <person name="Jin M."/>
            <person name="Gunawan C."/>
            <person name="Balan V."/>
            <person name="Dale B.E."/>
            <person name="Jeffries T.W."/>
            <person name="Zinkel R."/>
            <person name="Barry K.W."/>
            <person name="Grigoriev I.V."/>
            <person name="Gasch A.P."/>
        </authorList>
    </citation>
    <scope>NUCLEOTIDE SEQUENCE [LARGE SCALE GENOMIC DNA]</scope>
    <source>
        <strain evidence="8">ATCC 10573</strain>
        <strain evidence="9">ATCC 10573 / BCRC 21748 / CBS 615 / JCM 9827 / NBRC 10315 / NRRL Y-1498 / VKM Y-70</strain>
    </source>
</reference>
<dbReference type="EC" id="4.6.1.16" evidence="4"/>
<evidence type="ECO:0000256" key="5">
    <source>
        <dbReference type="PIRSR" id="PIRSR011789-1"/>
    </source>
</evidence>
<evidence type="ECO:0000256" key="2">
    <source>
        <dbReference type="ARBA" id="ARBA00022694"/>
    </source>
</evidence>
<dbReference type="PANTHER" id="PTHR21227:SF0">
    <property type="entry name" value="TRNA-SPLICING ENDONUCLEASE SUBUNIT SEN2"/>
    <property type="match status" value="1"/>
</dbReference>
<dbReference type="PANTHER" id="PTHR21227">
    <property type="entry name" value="TRNA-SPLICING ENDONUCLEASE SUBUNIT SEN2"/>
    <property type="match status" value="1"/>
</dbReference>
<evidence type="ECO:0000313" key="9">
    <source>
        <dbReference type="Proteomes" id="UP000000707"/>
    </source>
</evidence>
<dbReference type="InterPro" id="IPR006677">
    <property type="entry name" value="tRNA_intron_Endonuc_cat-like"/>
</dbReference>
<dbReference type="InterPro" id="IPR016589">
    <property type="entry name" value="tRNA_splic_SEN2"/>
</dbReference>
<dbReference type="KEGG" id="cten:18248622"/>
<accession>G3AXN4</accession>
<dbReference type="GO" id="GO:0000379">
    <property type="term" value="P:tRNA-type intron splice site recognition and cleavage"/>
    <property type="evidence" value="ECO:0007669"/>
    <property type="project" value="TreeGrafter"/>
</dbReference>
<evidence type="ECO:0000256" key="4">
    <source>
        <dbReference type="PIRNR" id="PIRNR011789"/>
    </source>
</evidence>
<evidence type="ECO:0000259" key="7">
    <source>
        <dbReference type="Pfam" id="PF01974"/>
    </source>
</evidence>
<dbReference type="SUPFAM" id="SSF53032">
    <property type="entry name" value="tRNA-intron endonuclease catalytic domain-like"/>
    <property type="match status" value="1"/>
</dbReference>
<feature type="active site" evidence="5">
    <location>
        <position position="338"/>
    </location>
</feature>
<evidence type="ECO:0000256" key="6">
    <source>
        <dbReference type="SAM" id="MobiDB-lite"/>
    </source>
</evidence>
<dbReference type="GO" id="GO:0000213">
    <property type="term" value="F:tRNA-intron lyase activity"/>
    <property type="evidence" value="ECO:0007669"/>
    <property type="project" value="UniProtKB-UniRule"/>
</dbReference>
<keyword evidence="3 4" id="KW-0456">Lyase</keyword>
<evidence type="ECO:0000313" key="8">
    <source>
        <dbReference type="EMBL" id="EGV65659.1"/>
    </source>
</evidence>
<proteinExistence type="inferred from homology"/>
<keyword evidence="2 4" id="KW-0819">tRNA processing</keyword>
<dbReference type="EMBL" id="GL996512">
    <property type="protein sequence ID" value="EGV65660.1"/>
    <property type="molecule type" value="Genomic_DNA"/>
</dbReference>
<dbReference type="GeneID" id="18248622"/>
<dbReference type="GO" id="GO:0000214">
    <property type="term" value="C:tRNA-intron endonuclease complex"/>
    <property type="evidence" value="ECO:0007669"/>
    <property type="project" value="UniProtKB-UniRule"/>
</dbReference>
<feature type="region of interest" description="Disordered" evidence="6">
    <location>
        <begin position="135"/>
        <end position="162"/>
    </location>
</feature>
<dbReference type="NCBIfam" id="TIGR00324">
    <property type="entry name" value="endA"/>
    <property type="match status" value="1"/>
</dbReference>
<dbReference type="GO" id="GO:0005737">
    <property type="term" value="C:cytoplasm"/>
    <property type="evidence" value="ECO:0007669"/>
    <property type="project" value="TreeGrafter"/>
</dbReference>
<dbReference type="GO" id="GO:0003676">
    <property type="term" value="F:nucleic acid binding"/>
    <property type="evidence" value="ECO:0007669"/>
    <property type="project" value="InterPro"/>
</dbReference>
<evidence type="ECO:0000256" key="1">
    <source>
        <dbReference type="ARBA" id="ARBA00008078"/>
    </source>
</evidence>
<name>G3AXN4_CANTC</name>
<feature type="domain" description="tRNA intron endonuclease catalytic" evidence="7">
    <location>
        <begin position="267"/>
        <end position="346"/>
    </location>
</feature>
<comment type="function">
    <text evidence="4">Constitutes one of the two catalytic subunit of the tRNA-splicing endonuclease complex, a complex responsible for identification and cleavage of the splice sites in pre-tRNA. It cleaves pre-tRNA at the 5'- and 3'-splice sites to release the intron. The products are an intron and two tRNA half-molecules bearing 2',3'-cyclic phosphate and 5'-OH termini. There are no conserved sequences at the splice sites, but the intron is invariably located at the same site in the gene, placing the splice sites an invariant distance from the constant structural features of the tRNA body.</text>
</comment>
<feature type="compositionally biased region" description="Basic and acidic residues" evidence="6">
    <location>
        <begin position="135"/>
        <end position="149"/>
    </location>
</feature>
<feature type="active site" evidence="5">
    <location>
        <position position="297"/>
    </location>
</feature>
<keyword evidence="9" id="KW-1185">Reference proteome</keyword>
<dbReference type="PIRSF" id="PIRSF011789">
    <property type="entry name" value="tRNA_splic_SEN2"/>
    <property type="match status" value="1"/>
</dbReference>
<dbReference type="STRING" id="590646.G3AXN4"/>